<evidence type="ECO:0000259" key="4">
    <source>
        <dbReference type="SMART" id="SM00922"/>
    </source>
</evidence>
<dbReference type="AlphaFoldDB" id="A0A6J8CXU1"/>
<dbReference type="EC" id="4.2.1.68" evidence="5"/>
<dbReference type="GO" id="GO:0050023">
    <property type="term" value="F:L-fuconate dehydratase activity"/>
    <property type="evidence" value="ECO:0007669"/>
    <property type="project" value="UniProtKB-EC"/>
</dbReference>
<evidence type="ECO:0000256" key="2">
    <source>
        <dbReference type="ARBA" id="ARBA00022723"/>
    </source>
</evidence>
<comment type="cofactor">
    <cofactor evidence="1">
        <name>Mg(2+)</name>
        <dbReference type="ChEBI" id="CHEBI:18420"/>
    </cofactor>
</comment>
<evidence type="ECO:0000256" key="1">
    <source>
        <dbReference type="ARBA" id="ARBA00001946"/>
    </source>
</evidence>
<dbReference type="SUPFAM" id="SSF54826">
    <property type="entry name" value="Enolase N-terminal domain-like"/>
    <property type="match status" value="1"/>
</dbReference>
<dbReference type="EMBL" id="CACVKT020006054">
    <property type="protein sequence ID" value="CAC5399710.1"/>
    <property type="molecule type" value="Genomic_DNA"/>
</dbReference>
<dbReference type="InterPro" id="IPR046945">
    <property type="entry name" value="RHMD-like"/>
</dbReference>
<dbReference type="Pfam" id="PF13378">
    <property type="entry name" value="MR_MLE_C"/>
    <property type="match status" value="1"/>
</dbReference>
<dbReference type="InterPro" id="IPR029065">
    <property type="entry name" value="Enolase_C-like"/>
</dbReference>
<name>A0A6J8CXU1_MYTCO</name>
<sequence length="509" mass="57594">MSLPTRITDLIVKDIRFPTSLEKDGSDAMHKSPDYSLAYVTVKTDSEIEGRGMTFTVGRGTHIVCCAVEAFKKLVVGQKLADIFGDFGQFWQSICSEDQIRWLGPEKGVTHLATAAIVNALWDLWAKMEGKPLWKLLVDMEPEKLVSTIDFRYMEDALTKQEAIELLKSRQAGKADREAELKNTGFPAYTTSCGWLDYPDDKIRKLATEAISQGMERFKMKVGGDIEDDIRRAKIFRETIGYDRLWVSFPAYTTSCGWLDYPDDKIRKLATEAISQGMERFKMKVGGDIEDDIRRAKIFRETIGYDRLWMVDANQKWEVQESIDWMKKLAPYKPLWIEEPTNPDDIMGHAAIAEALNPLGIAVATGEHCQNRVMFKQFLKAKAMQYCQIDACRVGGVNECIAIILMAAKYNIPVCPHAGGVGLCELVQHLSIFDYISVGCSLKNRTIEYADHLHEHMEAPVKIKNGCYVVPTVPGYLVGVKEEAIKQFEYPMGSEWQRMFADGTFEPDV</sequence>
<gene>
    <name evidence="5" type="ORF">MCOR_33951</name>
</gene>
<dbReference type="GO" id="GO:0016052">
    <property type="term" value="P:carbohydrate catabolic process"/>
    <property type="evidence" value="ECO:0007669"/>
    <property type="project" value="TreeGrafter"/>
</dbReference>
<dbReference type="Gene3D" id="3.20.20.120">
    <property type="entry name" value="Enolase-like C-terminal domain"/>
    <property type="match status" value="2"/>
</dbReference>
<dbReference type="SMART" id="SM00922">
    <property type="entry name" value="MR_MLE"/>
    <property type="match status" value="1"/>
</dbReference>
<keyword evidence="2" id="KW-0479">Metal-binding</keyword>
<organism evidence="5 6">
    <name type="scientific">Mytilus coruscus</name>
    <name type="common">Sea mussel</name>
    <dbReference type="NCBI Taxonomy" id="42192"/>
    <lineage>
        <taxon>Eukaryota</taxon>
        <taxon>Metazoa</taxon>
        <taxon>Spiralia</taxon>
        <taxon>Lophotrochozoa</taxon>
        <taxon>Mollusca</taxon>
        <taxon>Bivalvia</taxon>
        <taxon>Autobranchia</taxon>
        <taxon>Pteriomorphia</taxon>
        <taxon>Mytilida</taxon>
        <taxon>Mytiloidea</taxon>
        <taxon>Mytilidae</taxon>
        <taxon>Mytilinae</taxon>
        <taxon>Mytilus</taxon>
    </lineage>
</organism>
<evidence type="ECO:0000313" key="6">
    <source>
        <dbReference type="Proteomes" id="UP000507470"/>
    </source>
</evidence>
<dbReference type="SUPFAM" id="SSF51604">
    <property type="entry name" value="Enolase C-terminal domain-like"/>
    <property type="match status" value="2"/>
</dbReference>
<dbReference type="SFLD" id="SFLDS00001">
    <property type="entry name" value="Enolase"/>
    <property type="match status" value="1"/>
</dbReference>
<dbReference type="InterPro" id="IPR013342">
    <property type="entry name" value="Mandelate_racemase_C"/>
</dbReference>
<keyword evidence="5" id="KW-0456">Lyase</keyword>
<keyword evidence="6" id="KW-1185">Reference proteome</keyword>
<dbReference type="PANTHER" id="PTHR13794">
    <property type="entry name" value="ENOLASE SUPERFAMILY, MANDELATE RACEMASE"/>
    <property type="match status" value="1"/>
</dbReference>
<dbReference type="Pfam" id="PF02746">
    <property type="entry name" value="MR_MLE_N"/>
    <property type="match status" value="1"/>
</dbReference>
<reference evidence="5 6" key="1">
    <citation type="submission" date="2020-06" db="EMBL/GenBank/DDBJ databases">
        <authorList>
            <person name="Li R."/>
            <person name="Bekaert M."/>
        </authorList>
    </citation>
    <scope>NUCLEOTIDE SEQUENCE [LARGE SCALE GENOMIC DNA]</scope>
    <source>
        <strain evidence="6">wild</strain>
    </source>
</reference>
<dbReference type="InterPro" id="IPR036849">
    <property type="entry name" value="Enolase-like_C_sf"/>
</dbReference>
<protein>
    <submittedName>
        <fullName evidence="5">FucD</fullName>
        <ecNumber evidence="5">4.2.1.68</ecNumber>
    </submittedName>
</protein>
<dbReference type="Gene3D" id="3.30.390.10">
    <property type="entry name" value="Enolase-like, N-terminal domain"/>
    <property type="match status" value="1"/>
</dbReference>
<dbReference type="PANTHER" id="PTHR13794:SF58">
    <property type="entry name" value="MITOCHONDRIAL ENOLASE SUPERFAMILY MEMBER 1"/>
    <property type="match status" value="1"/>
</dbReference>
<dbReference type="Proteomes" id="UP000507470">
    <property type="component" value="Unassembled WGS sequence"/>
</dbReference>
<dbReference type="GO" id="GO:0000287">
    <property type="term" value="F:magnesium ion binding"/>
    <property type="evidence" value="ECO:0007669"/>
    <property type="project" value="TreeGrafter"/>
</dbReference>
<proteinExistence type="predicted"/>
<dbReference type="InterPro" id="IPR013341">
    <property type="entry name" value="Mandelate_racemase_N_dom"/>
</dbReference>
<accession>A0A6J8CXU1</accession>
<evidence type="ECO:0000256" key="3">
    <source>
        <dbReference type="ARBA" id="ARBA00022842"/>
    </source>
</evidence>
<keyword evidence="3" id="KW-0460">Magnesium</keyword>
<dbReference type="OrthoDB" id="14161at2759"/>
<dbReference type="InterPro" id="IPR029017">
    <property type="entry name" value="Enolase-like_N"/>
</dbReference>
<feature type="domain" description="Mandelate racemase/muconate lactonizing enzyme C-terminal" evidence="4">
    <location>
        <begin position="263"/>
        <end position="359"/>
    </location>
</feature>
<evidence type="ECO:0000313" key="5">
    <source>
        <dbReference type="EMBL" id="CAC5399710.1"/>
    </source>
</evidence>